<dbReference type="AlphaFoldDB" id="A0A2V1DE47"/>
<gene>
    <name evidence="2" type="ORF">DM02DRAFT_632903</name>
</gene>
<organism evidence="2 3">
    <name type="scientific">Periconia macrospinosa</name>
    <dbReference type="NCBI Taxonomy" id="97972"/>
    <lineage>
        <taxon>Eukaryota</taxon>
        <taxon>Fungi</taxon>
        <taxon>Dikarya</taxon>
        <taxon>Ascomycota</taxon>
        <taxon>Pezizomycotina</taxon>
        <taxon>Dothideomycetes</taxon>
        <taxon>Pleosporomycetidae</taxon>
        <taxon>Pleosporales</taxon>
        <taxon>Massarineae</taxon>
        <taxon>Periconiaceae</taxon>
        <taxon>Periconia</taxon>
    </lineage>
</organism>
<feature type="domain" description="BTB" evidence="1">
    <location>
        <begin position="30"/>
        <end position="111"/>
    </location>
</feature>
<name>A0A2V1DE47_9PLEO</name>
<dbReference type="Pfam" id="PF00651">
    <property type="entry name" value="BTB"/>
    <property type="match status" value="1"/>
</dbReference>
<dbReference type="PANTHER" id="PTHR47843">
    <property type="entry name" value="BTB DOMAIN-CONTAINING PROTEIN-RELATED"/>
    <property type="match status" value="1"/>
</dbReference>
<dbReference type="STRING" id="97972.A0A2V1DE47"/>
<dbReference type="OrthoDB" id="3794732at2759"/>
<evidence type="ECO:0000259" key="1">
    <source>
        <dbReference type="PROSITE" id="PS50097"/>
    </source>
</evidence>
<evidence type="ECO:0000313" key="3">
    <source>
        <dbReference type="Proteomes" id="UP000244855"/>
    </source>
</evidence>
<dbReference type="InterPro" id="IPR011333">
    <property type="entry name" value="SKP1/BTB/POZ_sf"/>
</dbReference>
<accession>A0A2V1DE47</accession>
<dbReference type="InterPro" id="IPR000210">
    <property type="entry name" value="BTB/POZ_dom"/>
</dbReference>
<dbReference type="PROSITE" id="PS50097">
    <property type="entry name" value="BTB"/>
    <property type="match status" value="1"/>
</dbReference>
<dbReference type="PANTHER" id="PTHR47843:SF2">
    <property type="entry name" value="BTB DOMAIN-CONTAINING PROTEIN"/>
    <property type="match status" value="1"/>
</dbReference>
<dbReference type="EMBL" id="KZ805498">
    <property type="protein sequence ID" value="PVH95394.1"/>
    <property type="molecule type" value="Genomic_DNA"/>
</dbReference>
<dbReference type="Proteomes" id="UP000244855">
    <property type="component" value="Unassembled WGS sequence"/>
</dbReference>
<sequence length="246" mass="27988">MTTEYQSTGERAKTSHDKSIFPNFSHLCSSTIAITVGQATKVEDQDQSMAQETFHVHKALICADSEFFKAATGSLWRSSSSSAPIDMTDEGPSTFKIYLNFLYTKEVVFKSKLTSAYDAFETLSNAYVLGEKLISHKFCNAVVKATIDFQQQIKQYPPKKAIKIAYEGTTPSSPIRKLFVDYWLHVSHRNWNTENMIERTHPDFVEDLLSAVINARPVPSTYTACPRDPATYYVKDNNDRNWQREK</sequence>
<proteinExistence type="predicted"/>
<reference evidence="2 3" key="1">
    <citation type="journal article" date="2018" name="Sci. Rep.">
        <title>Comparative genomics provides insights into the lifestyle and reveals functional heterogeneity of dark septate endophytic fungi.</title>
        <authorList>
            <person name="Knapp D.G."/>
            <person name="Nemeth J.B."/>
            <person name="Barry K."/>
            <person name="Hainaut M."/>
            <person name="Henrissat B."/>
            <person name="Johnson J."/>
            <person name="Kuo A."/>
            <person name="Lim J.H.P."/>
            <person name="Lipzen A."/>
            <person name="Nolan M."/>
            <person name="Ohm R.A."/>
            <person name="Tamas L."/>
            <person name="Grigoriev I.V."/>
            <person name="Spatafora J.W."/>
            <person name="Nagy L.G."/>
            <person name="Kovacs G.M."/>
        </authorList>
    </citation>
    <scope>NUCLEOTIDE SEQUENCE [LARGE SCALE GENOMIC DNA]</scope>
    <source>
        <strain evidence="2 3">DSE2036</strain>
    </source>
</reference>
<dbReference type="Gene3D" id="3.30.710.10">
    <property type="entry name" value="Potassium Channel Kv1.1, Chain A"/>
    <property type="match status" value="1"/>
</dbReference>
<protein>
    <recommendedName>
        <fullName evidence="1">BTB domain-containing protein</fullName>
    </recommendedName>
</protein>
<keyword evidence="3" id="KW-1185">Reference proteome</keyword>
<dbReference type="CDD" id="cd18186">
    <property type="entry name" value="BTB_POZ_ZBTB_KLHL-like"/>
    <property type="match status" value="1"/>
</dbReference>
<evidence type="ECO:0000313" key="2">
    <source>
        <dbReference type="EMBL" id="PVH95394.1"/>
    </source>
</evidence>
<dbReference type="SUPFAM" id="SSF54695">
    <property type="entry name" value="POZ domain"/>
    <property type="match status" value="1"/>
</dbReference>